<keyword evidence="3" id="KW-0418">Kinase</keyword>
<keyword evidence="2 6" id="KW-0808">Transferase</keyword>
<dbReference type="AlphaFoldDB" id="A0A2S7IFW1"/>
<keyword evidence="7" id="KW-1185">Reference proteome</keyword>
<dbReference type="InterPro" id="IPR022488">
    <property type="entry name" value="PPK2-related"/>
</dbReference>
<evidence type="ECO:0000256" key="4">
    <source>
        <dbReference type="SAM" id="Coils"/>
    </source>
</evidence>
<organism evidence="6 7">
    <name type="scientific">Siphonobacter curvatus</name>
    <dbReference type="NCBI Taxonomy" id="2094562"/>
    <lineage>
        <taxon>Bacteria</taxon>
        <taxon>Pseudomonadati</taxon>
        <taxon>Bacteroidota</taxon>
        <taxon>Cytophagia</taxon>
        <taxon>Cytophagales</taxon>
        <taxon>Cytophagaceae</taxon>
        <taxon>Siphonobacter</taxon>
    </lineage>
</organism>
<evidence type="ECO:0000313" key="7">
    <source>
        <dbReference type="Proteomes" id="UP000239590"/>
    </source>
</evidence>
<gene>
    <name evidence="6" type="ORF">C5O19_23415</name>
</gene>
<dbReference type="OrthoDB" id="9775224at2"/>
<comment type="caution">
    <text evidence="6">The sequence shown here is derived from an EMBL/GenBank/DDBJ whole genome shotgun (WGS) entry which is preliminary data.</text>
</comment>
<dbReference type="PANTHER" id="PTHR34383:SF3">
    <property type="entry name" value="POLYPHOSPHATE:AMP PHOSPHOTRANSFERASE"/>
    <property type="match status" value="1"/>
</dbReference>
<evidence type="ECO:0000256" key="2">
    <source>
        <dbReference type="ARBA" id="ARBA00022679"/>
    </source>
</evidence>
<evidence type="ECO:0000256" key="3">
    <source>
        <dbReference type="ARBA" id="ARBA00022777"/>
    </source>
</evidence>
<dbReference type="PIRSF" id="PIRSF028756">
    <property type="entry name" value="PPK2_prd"/>
    <property type="match status" value="1"/>
</dbReference>
<dbReference type="PANTHER" id="PTHR34383">
    <property type="entry name" value="POLYPHOSPHATE:AMP PHOSPHOTRANSFERASE-RELATED"/>
    <property type="match status" value="1"/>
</dbReference>
<dbReference type="Gene3D" id="3.40.50.300">
    <property type="entry name" value="P-loop containing nucleotide triphosphate hydrolases"/>
    <property type="match status" value="1"/>
</dbReference>
<proteinExistence type="inferred from homology"/>
<feature type="coiled-coil region" evidence="4">
    <location>
        <begin position="20"/>
        <end position="54"/>
    </location>
</feature>
<dbReference type="Pfam" id="PF03976">
    <property type="entry name" value="PPK2"/>
    <property type="match status" value="1"/>
</dbReference>
<evidence type="ECO:0000313" key="6">
    <source>
        <dbReference type="EMBL" id="PQA54117.1"/>
    </source>
</evidence>
<keyword evidence="4" id="KW-0175">Coiled coil</keyword>
<dbReference type="NCBIfam" id="TIGR03709">
    <property type="entry name" value="PPK2_rel_1"/>
    <property type="match status" value="1"/>
</dbReference>
<protein>
    <submittedName>
        <fullName evidence="6">Phosphate--nucleotide phosphotransferase</fullName>
    </submittedName>
</protein>
<dbReference type="GO" id="GO:0008976">
    <property type="term" value="F:polyphosphate kinase activity"/>
    <property type="evidence" value="ECO:0007669"/>
    <property type="project" value="InterPro"/>
</dbReference>
<feature type="domain" description="Polyphosphate kinase-2-related" evidence="5">
    <location>
        <begin position="33"/>
        <end position="267"/>
    </location>
</feature>
<dbReference type="GO" id="GO:0006797">
    <property type="term" value="P:polyphosphate metabolic process"/>
    <property type="evidence" value="ECO:0007669"/>
    <property type="project" value="InterPro"/>
</dbReference>
<comment type="similarity">
    <text evidence="1">Belongs to the polyphosphate kinase 2 (PPK2) family. Class I subfamily.</text>
</comment>
<evidence type="ECO:0000256" key="1">
    <source>
        <dbReference type="ARBA" id="ARBA00009924"/>
    </source>
</evidence>
<dbReference type="InterPro" id="IPR022300">
    <property type="entry name" value="PPK2-rel_1"/>
</dbReference>
<dbReference type="InterPro" id="IPR027417">
    <property type="entry name" value="P-loop_NTPase"/>
</dbReference>
<dbReference type="Proteomes" id="UP000239590">
    <property type="component" value="Unassembled WGS sequence"/>
</dbReference>
<dbReference type="SUPFAM" id="SSF52540">
    <property type="entry name" value="P-loop containing nucleoside triphosphate hydrolases"/>
    <property type="match status" value="1"/>
</dbReference>
<accession>A0A2S7IFW1</accession>
<evidence type="ECO:0000259" key="5">
    <source>
        <dbReference type="Pfam" id="PF03976"/>
    </source>
</evidence>
<dbReference type="InterPro" id="IPR016898">
    <property type="entry name" value="Polyphosphate_phosphotransfera"/>
</dbReference>
<name>A0A2S7IFW1_9BACT</name>
<reference evidence="7" key="1">
    <citation type="submission" date="2018-02" db="EMBL/GenBank/DDBJ databases">
        <title>Genome sequencing of Solimonas sp. HR-BB.</title>
        <authorList>
            <person name="Lee Y."/>
            <person name="Jeon C.O."/>
        </authorList>
    </citation>
    <scope>NUCLEOTIDE SEQUENCE [LARGE SCALE GENOMIC DNA]</scope>
    <source>
        <strain evidence="7">HR-U</strain>
    </source>
</reference>
<dbReference type="EMBL" id="PTRA01000007">
    <property type="protein sequence ID" value="PQA54117.1"/>
    <property type="molecule type" value="Genomic_DNA"/>
</dbReference>
<dbReference type="RefSeq" id="WP_104715808.1">
    <property type="nucleotide sequence ID" value="NZ_PTRA01000007.1"/>
</dbReference>
<sequence>MNVSLNSDDFRFTGKGSFKIKEAATKIKDLYQNKDEYEELLTQYRQEIDDLQSLMYAHNRYGLLLIFQAMDAAGKDGTIGHVITGVNPFGVNIHNFKKPSSLELEHDFMWRTSLRLPQRGTIGIFNRSYYEEVLVTKVHPDIITNTQLLPHELTEDMDKLFKHRYKDIKAFEKYLRHNGIEVMKFFLNVSKQEQASRLISRIEDASKNWKFEESDVNERDYWDDYMQAYEETINQTSTKKSPWYIIPADDKKNMRLIVSQLILEKLSSLSMHYPESSEERQKELKKLIDRINEQTKA</sequence>